<evidence type="ECO:0000313" key="1">
    <source>
        <dbReference type="EMBL" id="EIK82193.1"/>
    </source>
</evidence>
<dbReference type="EMBL" id="ADER01000002">
    <property type="protein sequence ID" value="EIK82193.1"/>
    <property type="molecule type" value="Genomic_DNA"/>
</dbReference>
<protein>
    <submittedName>
        <fullName evidence="1">Uncharacterized protein</fullName>
    </submittedName>
</protein>
<name>I4LZ03_GARVA</name>
<sequence>MKDTPFVANNIEGGWDNSSNYTPSCNFAKMSTEQQLDCFADGIARAIYEPYNLTIDSDTERRCRMLALAAMSSVTEGCRKPVISAKGSDVDALAGIIILAMVCPNAVVNIDLNSIIPNGAIRLIPHDSMSKFGEIVCLPTSRAWFLENSPRAHAAKLRENLLEVAPLHKERSITEILKECENDCWRNLMKPQGMEVTK</sequence>
<gene>
    <name evidence="1" type="ORF">CGSMWGv1400E_00489</name>
</gene>
<comment type="caution">
    <text evidence="1">The sequence shown here is derived from an EMBL/GenBank/DDBJ whole genome shotgun (WGS) entry which is preliminary data.</text>
</comment>
<organism evidence="1 2">
    <name type="scientific">Gardnerella vaginalis 1400E</name>
    <dbReference type="NCBI Taxonomy" id="698956"/>
    <lineage>
        <taxon>Bacteria</taxon>
        <taxon>Bacillati</taxon>
        <taxon>Actinomycetota</taxon>
        <taxon>Actinomycetes</taxon>
        <taxon>Bifidobacteriales</taxon>
        <taxon>Bifidobacteriaceae</taxon>
        <taxon>Gardnerella</taxon>
    </lineage>
</organism>
<reference evidence="1 2" key="1">
    <citation type="journal article" date="2012" name="J. Bacteriol.">
        <title>Comparative Genomic Analyses of 17 Clinical Isolates of Gardnerella vaginalis Provide Evidence of Multiple Genetically Isolated Clades Consistent with Subspeciation into Genovars.</title>
        <authorList>
            <person name="Ahmed A."/>
            <person name="Earl J."/>
            <person name="Retchless A."/>
            <person name="Hillier S."/>
            <person name="Rabe L."/>
            <person name="Cherpes T."/>
            <person name="Powell E."/>
            <person name="Janto B."/>
            <person name="Eutsey R."/>
            <person name="Hiller N.L."/>
            <person name="Boissy R."/>
            <person name="Dahlgreen M."/>
            <person name="Hall B."/>
            <person name="Costerton J."/>
            <person name="Post J.C."/>
            <person name="Hu F."/>
            <person name="Ehrlich G."/>
        </authorList>
    </citation>
    <scope>NUCLEOTIDE SEQUENCE [LARGE SCALE GENOMIC DNA]</scope>
    <source>
        <strain evidence="1 2">1400E</strain>
    </source>
</reference>
<dbReference type="Proteomes" id="UP000004884">
    <property type="component" value="Unassembled WGS sequence"/>
</dbReference>
<dbReference type="AlphaFoldDB" id="I4LZ03"/>
<evidence type="ECO:0000313" key="2">
    <source>
        <dbReference type="Proteomes" id="UP000004884"/>
    </source>
</evidence>
<dbReference type="PATRIC" id="fig|698956.3.peg.99"/>
<accession>I4LZ03</accession>
<proteinExistence type="predicted"/>